<reference evidence="1" key="1">
    <citation type="submission" date="2018-05" db="EMBL/GenBank/DDBJ databases">
        <authorList>
            <person name="Lanie J.A."/>
            <person name="Ng W.-L."/>
            <person name="Kazmierczak K.M."/>
            <person name="Andrzejewski T.M."/>
            <person name="Davidsen T.M."/>
            <person name="Wayne K.J."/>
            <person name="Tettelin H."/>
            <person name="Glass J.I."/>
            <person name="Rusch D."/>
            <person name="Podicherti R."/>
            <person name="Tsui H.-C.T."/>
            <person name="Winkler M.E."/>
        </authorList>
    </citation>
    <scope>NUCLEOTIDE SEQUENCE</scope>
</reference>
<dbReference type="PROSITE" id="PS00626">
    <property type="entry name" value="RCC1_2"/>
    <property type="match status" value="2"/>
</dbReference>
<dbReference type="SUPFAM" id="SSF50985">
    <property type="entry name" value="RCC1/BLIP-II"/>
    <property type="match status" value="1"/>
</dbReference>
<sequence length="256" mass="26536">AIAAGGHHGLAIKTANTVQAWGDNSNGQTDVPEGLTDVIAISAGYEHSLALRSDGTVVAWGANYEGQTDVPEGLTGVMEISAVYDYSMAIKSDGTVVAWGDMTVPEGLTDVVAVSGSMAMQSNGTIVDWGSNYGGHNDVPEGLVGLVPDPIDTWCSGCTDVTACNYEPDAFVDDGGCEYVVDCAGECGGSSVEDECGVCNGSGPSYDCGYYGGDLVCSVDDCPPRLQVQLVWDHPTNDMDLHLINLMESPPPPGIC</sequence>
<protein>
    <submittedName>
        <fullName evidence="1">Uncharacterized protein</fullName>
    </submittedName>
</protein>
<dbReference type="Gene3D" id="2.130.10.30">
    <property type="entry name" value="Regulator of chromosome condensation 1/beta-lactamase-inhibitor protein II"/>
    <property type="match status" value="1"/>
</dbReference>
<dbReference type="InterPro" id="IPR000408">
    <property type="entry name" value="Reg_chr_condens"/>
</dbReference>
<dbReference type="AlphaFoldDB" id="A0A382ZKN8"/>
<dbReference type="InterPro" id="IPR051553">
    <property type="entry name" value="Ran_GTPase-activating"/>
</dbReference>
<dbReference type="InterPro" id="IPR009091">
    <property type="entry name" value="RCC1/BLIP-II"/>
</dbReference>
<dbReference type="PROSITE" id="PS50012">
    <property type="entry name" value="RCC1_3"/>
    <property type="match status" value="1"/>
</dbReference>
<organism evidence="1">
    <name type="scientific">marine metagenome</name>
    <dbReference type="NCBI Taxonomy" id="408172"/>
    <lineage>
        <taxon>unclassified sequences</taxon>
        <taxon>metagenomes</taxon>
        <taxon>ecological metagenomes</taxon>
    </lineage>
</organism>
<proteinExistence type="predicted"/>
<feature type="non-terminal residue" evidence="1">
    <location>
        <position position="1"/>
    </location>
</feature>
<dbReference type="PANTHER" id="PTHR45982">
    <property type="entry name" value="REGULATOR OF CHROMOSOME CONDENSATION"/>
    <property type="match status" value="1"/>
</dbReference>
<dbReference type="GO" id="GO:0005085">
    <property type="term" value="F:guanyl-nucleotide exchange factor activity"/>
    <property type="evidence" value="ECO:0007669"/>
    <property type="project" value="TreeGrafter"/>
</dbReference>
<dbReference type="PANTHER" id="PTHR45982:SF1">
    <property type="entry name" value="REGULATOR OF CHROMOSOME CONDENSATION"/>
    <property type="match status" value="1"/>
</dbReference>
<dbReference type="Pfam" id="PF13540">
    <property type="entry name" value="RCC1_2"/>
    <property type="match status" value="2"/>
</dbReference>
<evidence type="ECO:0000313" key="1">
    <source>
        <dbReference type="EMBL" id="SVD96052.1"/>
    </source>
</evidence>
<dbReference type="GO" id="GO:0005737">
    <property type="term" value="C:cytoplasm"/>
    <property type="evidence" value="ECO:0007669"/>
    <property type="project" value="TreeGrafter"/>
</dbReference>
<accession>A0A382ZKN8</accession>
<dbReference type="EMBL" id="UINC01184711">
    <property type="protein sequence ID" value="SVD96052.1"/>
    <property type="molecule type" value="Genomic_DNA"/>
</dbReference>
<feature type="non-terminal residue" evidence="1">
    <location>
        <position position="256"/>
    </location>
</feature>
<gene>
    <name evidence="1" type="ORF">METZ01_LOCUS448906</name>
</gene>
<name>A0A382ZKN8_9ZZZZ</name>